<dbReference type="AlphaFoldDB" id="A0A2H5Y5J8"/>
<evidence type="ECO:0000313" key="2">
    <source>
        <dbReference type="EMBL" id="GBD08713.1"/>
    </source>
</evidence>
<feature type="transmembrane region" description="Helical" evidence="1">
    <location>
        <begin position="79"/>
        <end position="97"/>
    </location>
</feature>
<name>A0A2H5Y5J8_9CHLR</name>
<dbReference type="Proteomes" id="UP000236642">
    <property type="component" value="Unassembled WGS sequence"/>
</dbReference>
<gene>
    <name evidence="2" type="ORF">HRbin22_00954</name>
</gene>
<reference evidence="3" key="1">
    <citation type="submission" date="2017-09" db="EMBL/GenBank/DDBJ databases">
        <title>Metaegenomics of thermophilic ammonia-oxidizing enrichment culture.</title>
        <authorList>
            <person name="Kato S."/>
            <person name="Suzuki K."/>
        </authorList>
    </citation>
    <scope>NUCLEOTIDE SEQUENCE [LARGE SCALE GENOMIC DNA]</scope>
</reference>
<evidence type="ECO:0008006" key="4">
    <source>
        <dbReference type="Google" id="ProtNLM"/>
    </source>
</evidence>
<accession>A0A2H5Y5J8</accession>
<keyword evidence="1" id="KW-0472">Membrane</keyword>
<sequence length="162" mass="18632">MTCEQFRDRMMEALEGGLSEVEARQWMAHQSVCATCRAIWEAVLETDARLRAIPMTFPPPDLPLRISRRIRRYGWWERWGAMGVFIAIGLGIAALWAEPLWSLRGWLEDLWSWIPSLSLVFWDLIRLPIASRVLIALLGAAVVLTMGLWASMKGISRMQYSR</sequence>
<proteinExistence type="predicted"/>
<organism evidence="2 3">
    <name type="scientific">Candidatus Thermoflexus japonica</name>
    <dbReference type="NCBI Taxonomy" id="2035417"/>
    <lineage>
        <taxon>Bacteria</taxon>
        <taxon>Bacillati</taxon>
        <taxon>Chloroflexota</taxon>
        <taxon>Thermoflexia</taxon>
        <taxon>Thermoflexales</taxon>
        <taxon>Thermoflexaceae</taxon>
        <taxon>Thermoflexus</taxon>
    </lineage>
</organism>
<keyword evidence="1" id="KW-0812">Transmembrane</keyword>
<feature type="transmembrane region" description="Helical" evidence="1">
    <location>
        <begin position="129"/>
        <end position="152"/>
    </location>
</feature>
<evidence type="ECO:0000256" key="1">
    <source>
        <dbReference type="SAM" id="Phobius"/>
    </source>
</evidence>
<evidence type="ECO:0000313" key="3">
    <source>
        <dbReference type="Proteomes" id="UP000236642"/>
    </source>
</evidence>
<keyword evidence="1" id="KW-1133">Transmembrane helix</keyword>
<comment type="caution">
    <text evidence="2">The sequence shown here is derived from an EMBL/GenBank/DDBJ whole genome shotgun (WGS) entry which is preliminary data.</text>
</comment>
<protein>
    <recommendedName>
        <fullName evidence="4">Zinc-finger domain-containing protein</fullName>
    </recommendedName>
</protein>
<dbReference type="EMBL" id="BEHY01000016">
    <property type="protein sequence ID" value="GBD08713.1"/>
    <property type="molecule type" value="Genomic_DNA"/>
</dbReference>